<comment type="subcellular location">
    <subcellularLocation>
        <location evidence="5">Cell membrane</location>
    </subcellularLocation>
    <subcellularLocation>
        <location evidence="5">Bacterial flagellum basal body</location>
    </subcellularLocation>
</comment>
<evidence type="ECO:0000256" key="1">
    <source>
        <dbReference type="ARBA" id="ARBA00022475"/>
    </source>
</evidence>
<comment type="caution">
    <text evidence="7">The sequence shown here is derived from an EMBL/GenBank/DDBJ whole genome shotgun (WGS) entry which is preliminary data.</text>
</comment>
<name>A0A6N7IPA0_9FIRM</name>
<keyword evidence="7" id="KW-0969">Cilium</keyword>
<protein>
    <recommendedName>
        <fullName evidence="5">Flagellar protein</fullName>
    </recommendedName>
</protein>
<gene>
    <name evidence="7" type="primary">fliO</name>
    <name evidence="7" type="ORF">GFC01_03925</name>
</gene>
<feature type="transmembrane region" description="Helical" evidence="5">
    <location>
        <begin position="6"/>
        <end position="28"/>
    </location>
</feature>
<keyword evidence="4 5" id="KW-0472">Membrane</keyword>
<dbReference type="GO" id="GO:0005886">
    <property type="term" value="C:plasma membrane"/>
    <property type="evidence" value="ECO:0007669"/>
    <property type="project" value="UniProtKB-SubCell"/>
</dbReference>
<evidence type="ECO:0000256" key="2">
    <source>
        <dbReference type="ARBA" id="ARBA00022692"/>
    </source>
</evidence>
<comment type="similarity">
    <text evidence="5">Belongs to the FliO/MopB family.</text>
</comment>
<evidence type="ECO:0000256" key="6">
    <source>
        <dbReference type="SAM" id="MobiDB-lite"/>
    </source>
</evidence>
<dbReference type="EMBL" id="WHYR01000007">
    <property type="protein sequence ID" value="MQL51423.1"/>
    <property type="molecule type" value="Genomic_DNA"/>
</dbReference>
<evidence type="ECO:0000256" key="4">
    <source>
        <dbReference type="ARBA" id="ARBA00023136"/>
    </source>
</evidence>
<keyword evidence="7" id="KW-0282">Flagellum</keyword>
<dbReference type="Proteomes" id="UP000441717">
    <property type="component" value="Unassembled WGS sequence"/>
</dbReference>
<keyword evidence="7" id="KW-0966">Cell projection</keyword>
<dbReference type="GO" id="GO:0009425">
    <property type="term" value="C:bacterial-type flagellum basal body"/>
    <property type="evidence" value="ECO:0007669"/>
    <property type="project" value="UniProtKB-SubCell"/>
</dbReference>
<evidence type="ECO:0000256" key="5">
    <source>
        <dbReference type="RuleBase" id="RU362064"/>
    </source>
</evidence>
<dbReference type="OrthoDB" id="1806687at2"/>
<keyword evidence="8" id="KW-1185">Reference proteome</keyword>
<dbReference type="InterPro" id="IPR022781">
    <property type="entry name" value="Flagellar_biosynth_FliO"/>
</dbReference>
<dbReference type="RefSeq" id="WP_152945351.1">
    <property type="nucleotide sequence ID" value="NZ_WHYR01000007.1"/>
</dbReference>
<proteinExistence type="inferred from homology"/>
<sequence>MNDGELFWAVVRLAVTLPLVAFLAYLAVRYGLGRRLAQTRGRHMRVIEQVPLGLKATLTLVQVGRRYYLLAQQEGGVTLLQEFDQLPEAIPFPGEAPVGGLRPLPFREELAAAMLRLKERFNRGKGEVPGRAPGTTFTIKTIRDEQQDEHTQEKD</sequence>
<dbReference type="NCBIfam" id="TIGR03500">
    <property type="entry name" value="FliO_TIGR"/>
    <property type="match status" value="1"/>
</dbReference>
<feature type="region of interest" description="Disordered" evidence="6">
    <location>
        <begin position="124"/>
        <end position="155"/>
    </location>
</feature>
<dbReference type="AlphaFoldDB" id="A0A6N7IPA0"/>
<keyword evidence="3 5" id="KW-1133">Transmembrane helix</keyword>
<evidence type="ECO:0000313" key="8">
    <source>
        <dbReference type="Proteomes" id="UP000441717"/>
    </source>
</evidence>
<keyword evidence="2 5" id="KW-0812">Transmembrane</keyword>
<keyword evidence="5" id="KW-0975">Bacterial flagellum</keyword>
<dbReference type="Pfam" id="PF04347">
    <property type="entry name" value="FliO"/>
    <property type="match status" value="1"/>
</dbReference>
<evidence type="ECO:0000256" key="3">
    <source>
        <dbReference type="ARBA" id="ARBA00022989"/>
    </source>
</evidence>
<accession>A0A6N7IPA0</accession>
<organism evidence="7 8">
    <name type="scientific">Desulfofundulus thermobenzoicus</name>
    <dbReference type="NCBI Taxonomy" id="29376"/>
    <lineage>
        <taxon>Bacteria</taxon>
        <taxon>Bacillati</taxon>
        <taxon>Bacillota</taxon>
        <taxon>Clostridia</taxon>
        <taxon>Eubacteriales</taxon>
        <taxon>Peptococcaceae</taxon>
        <taxon>Desulfofundulus</taxon>
    </lineage>
</organism>
<reference evidence="7 8" key="1">
    <citation type="submission" date="2019-10" db="EMBL/GenBank/DDBJ databases">
        <title>Comparative genomics of sulfur disproportionating microorganisms.</title>
        <authorList>
            <person name="Ward L.M."/>
            <person name="Bertran E."/>
            <person name="Johnston D."/>
        </authorList>
    </citation>
    <scope>NUCLEOTIDE SEQUENCE [LARGE SCALE GENOMIC DNA]</scope>
    <source>
        <strain evidence="7 8">DSM 14055</strain>
    </source>
</reference>
<evidence type="ECO:0000313" key="7">
    <source>
        <dbReference type="EMBL" id="MQL51423.1"/>
    </source>
</evidence>
<keyword evidence="1 5" id="KW-1003">Cell membrane</keyword>
<feature type="compositionally biased region" description="Basic and acidic residues" evidence="6">
    <location>
        <begin position="141"/>
        <end position="155"/>
    </location>
</feature>
<dbReference type="GO" id="GO:0044781">
    <property type="term" value="P:bacterial-type flagellum organization"/>
    <property type="evidence" value="ECO:0007669"/>
    <property type="project" value="UniProtKB-UniRule"/>
</dbReference>